<evidence type="ECO:0000313" key="4">
    <source>
        <dbReference type="Proteomes" id="UP000241690"/>
    </source>
</evidence>
<dbReference type="GeneID" id="36629463"/>
<sequence>MIYYLPPSSSGFRLSSIVNFFIVPATGLLKAFAYFRYLGSGTYMPSLMTSPEVLLLLCSCQLLKPVPLGSHRLSAWIHFIFPPTRAGNTQSLWFQVSFGVPLSVENMKMRVEIGTNMPYEKSVNWFLARDDNTATLKTIPILRVGHSKRNASREGNLSVGSSQNGSAYEKLARMDEGLRVEADSLDDDGDGMDSDESRSLPPSEVPSCICVKNTKNDLVEKRRS</sequence>
<keyword evidence="2" id="KW-1133">Transmembrane helix</keyword>
<dbReference type="EMBL" id="KZ679687">
    <property type="protein sequence ID" value="PTB50720.1"/>
    <property type="molecule type" value="Genomic_DNA"/>
</dbReference>
<accession>A0A2T4A0Y4</accession>
<keyword evidence="4" id="KW-1185">Reference proteome</keyword>
<feature type="region of interest" description="Disordered" evidence="1">
    <location>
        <begin position="179"/>
        <end position="224"/>
    </location>
</feature>
<reference evidence="3 4" key="1">
    <citation type="submission" date="2016-07" db="EMBL/GenBank/DDBJ databases">
        <title>Multiple horizontal gene transfer events from other fungi enriched the ability of initially mycotrophic Trichoderma (Ascomycota) to feed on dead plant biomass.</title>
        <authorList>
            <consortium name="DOE Joint Genome Institute"/>
            <person name="Aerts A."/>
            <person name="Atanasova L."/>
            <person name="Chenthamara K."/>
            <person name="Zhang J."/>
            <person name="Grujic M."/>
            <person name="Henrissat B."/>
            <person name="Kuo A."/>
            <person name="Salamov A."/>
            <person name="Lipzen A."/>
            <person name="Labutti K."/>
            <person name="Barry K."/>
            <person name="Miao Y."/>
            <person name="Rahimi M.J."/>
            <person name="Shen Q."/>
            <person name="Grigoriev I.V."/>
            <person name="Kubicek C.P."/>
            <person name="Druzhinina I.S."/>
        </authorList>
    </citation>
    <scope>NUCLEOTIDE SEQUENCE [LARGE SCALE GENOMIC DNA]</scope>
    <source>
        <strain evidence="3 4">CBS 226.95</strain>
    </source>
</reference>
<feature type="transmembrane region" description="Helical" evidence="2">
    <location>
        <begin position="12"/>
        <end position="35"/>
    </location>
</feature>
<dbReference type="RefSeq" id="XP_024770397.1">
    <property type="nucleotide sequence ID" value="XM_024920894.1"/>
</dbReference>
<protein>
    <submittedName>
        <fullName evidence="3">Uncharacterized protein</fullName>
    </submittedName>
</protein>
<feature type="compositionally biased region" description="Acidic residues" evidence="1">
    <location>
        <begin position="183"/>
        <end position="194"/>
    </location>
</feature>
<feature type="compositionally biased region" description="Basic and acidic residues" evidence="1">
    <location>
        <begin position="214"/>
        <end position="224"/>
    </location>
</feature>
<organism evidence="3 4">
    <name type="scientific">Trichoderma harzianum CBS 226.95</name>
    <dbReference type="NCBI Taxonomy" id="983964"/>
    <lineage>
        <taxon>Eukaryota</taxon>
        <taxon>Fungi</taxon>
        <taxon>Dikarya</taxon>
        <taxon>Ascomycota</taxon>
        <taxon>Pezizomycotina</taxon>
        <taxon>Sordariomycetes</taxon>
        <taxon>Hypocreomycetidae</taxon>
        <taxon>Hypocreales</taxon>
        <taxon>Hypocreaceae</taxon>
        <taxon>Trichoderma</taxon>
    </lineage>
</organism>
<keyword evidence="2" id="KW-0472">Membrane</keyword>
<keyword evidence="2" id="KW-0812">Transmembrane</keyword>
<dbReference type="AlphaFoldDB" id="A0A2T4A0Y4"/>
<proteinExistence type="predicted"/>
<name>A0A2T4A0Y4_TRIHA</name>
<gene>
    <name evidence="3" type="ORF">M431DRAFT_533759</name>
</gene>
<evidence type="ECO:0000256" key="1">
    <source>
        <dbReference type="SAM" id="MobiDB-lite"/>
    </source>
</evidence>
<dbReference type="Proteomes" id="UP000241690">
    <property type="component" value="Unassembled WGS sequence"/>
</dbReference>
<evidence type="ECO:0000313" key="3">
    <source>
        <dbReference type="EMBL" id="PTB50720.1"/>
    </source>
</evidence>
<evidence type="ECO:0000256" key="2">
    <source>
        <dbReference type="SAM" id="Phobius"/>
    </source>
</evidence>